<evidence type="ECO:0000256" key="4">
    <source>
        <dbReference type="ARBA" id="ARBA00022679"/>
    </source>
</evidence>
<keyword evidence="6 12" id="KW-0418">Kinase</keyword>
<dbReference type="Gene3D" id="1.20.5.1930">
    <property type="match status" value="1"/>
</dbReference>
<evidence type="ECO:0000256" key="2">
    <source>
        <dbReference type="ARBA" id="ARBA00012438"/>
    </source>
</evidence>
<evidence type="ECO:0000256" key="1">
    <source>
        <dbReference type="ARBA" id="ARBA00000085"/>
    </source>
</evidence>
<reference evidence="12 13" key="1">
    <citation type="submission" date="2018-11" db="EMBL/GenBank/DDBJ databases">
        <title>Whole genome sequence of Streptomyces paromomycinus NBRC 15454(T).</title>
        <authorList>
            <person name="Komaki H."/>
            <person name="Tamura T."/>
        </authorList>
    </citation>
    <scope>NUCLEOTIDE SEQUENCE [LARGE SCALE GENOMIC DNA]</scope>
    <source>
        <strain evidence="12 13">NBRC 15454</strain>
    </source>
</reference>
<dbReference type="Proteomes" id="UP000286746">
    <property type="component" value="Unassembled WGS sequence"/>
</dbReference>
<keyword evidence="3" id="KW-0597">Phosphoprotein</keyword>
<dbReference type="EC" id="2.7.13.3" evidence="2"/>
<organism evidence="12 13">
    <name type="scientific">Streptomyces paromomycinus</name>
    <name type="common">Streptomyces rimosus subsp. paromomycinus</name>
    <dbReference type="NCBI Taxonomy" id="92743"/>
    <lineage>
        <taxon>Bacteria</taxon>
        <taxon>Bacillati</taxon>
        <taxon>Actinomycetota</taxon>
        <taxon>Actinomycetes</taxon>
        <taxon>Kitasatosporales</taxon>
        <taxon>Streptomycetaceae</taxon>
        <taxon>Streptomyces</taxon>
    </lineage>
</organism>
<dbReference type="CDD" id="cd16917">
    <property type="entry name" value="HATPase_UhpB-NarQ-NarX-like"/>
    <property type="match status" value="1"/>
</dbReference>
<dbReference type="GO" id="GO:0000155">
    <property type="term" value="F:phosphorelay sensor kinase activity"/>
    <property type="evidence" value="ECO:0007669"/>
    <property type="project" value="InterPro"/>
</dbReference>
<dbReference type="InterPro" id="IPR003594">
    <property type="entry name" value="HATPase_dom"/>
</dbReference>
<dbReference type="SUPFAM" id="SSF55874">
    <property type="entry name" value="ATPase domain of HSP90 chaperone/DNA topoisomerase II/histidine kinase"/>
    <property type="match status" value="1"/>
</dbReference>
<dbReference type="PANTHER" id="PTHR24421">
    <property type="entry name" value="NITRATE/NITRITE SENSOR PROTEIN NARX-RELATED"/>
    <property type="match status" value="1"/>
</dbReference>
<evidence type="ECO:0000313" key="12">
    <source>
        <dbReference type="EMBL" id="GCD42899.1"/>
    </source>
</evidence>
<keyword evidence="9" id="KW-0812">Transmembrane</keyword>
<comment type="catalytic activity">
    <reaction evidence="1">
        <text>ATP + protein L-histidine = ADP + protein N-phospho-L-histidine.</text>
        <dbReference type="EC" id="2.7.13.3"/>
    </reaction>
</comment>
<protein>
    <recommendedName>
        <fullName evidence="2">histidine kinase</fullName>
        <ecNumber evidence="2">2.7.13.3</ecNumber>
    </recommendedName>
</protein>
<dbReference type="RefSeq" id="WP_125054160.1">
    <property type="nucleotide sequence ID" value="NZ_BHZD01000001.1"/>
</dbReference>
<evidence type="ECO:0000256" key="8">
    <source>
        <dbReference type="ARBA" id="ARBA00023012"/>
    </source>
</evidence>
<name>A0A401W0N5_STREY</name>
<keyword evidence="4" id="KW-0808">Transferase</keyword>
<evidence type="ECO:0000313" key="13">
    <source>
        <dbReference type="Proteomes" id="UP000286746"/>
    </source>
</evidence>
<comment type="caution">
    <text evidence="12">The sequence shown here is derived from an EMBL/GenBank/DDBJ whole genome shotgun (WGS) entry which is preliminary data.</text>
</comment>
<dbReference type="AlphaFoldDB" id="A0A401W0N5"/>
<feature type="domain" description="Histidine kinase/HSP90-like ATPase" evidence="10">
    <location>
        <begin position="304"/>
        <end position="394"/>
    </location>
</feature>
<evidence type="ECO:0000256" key="7">
    <source>
        <dbReference type="ARBA" id="ARBA00022840"/>
    </source>
</evidence>
<dbReference type="InterPro" id="IPR036890">
    <property type="entry name" value="HATPase_C_sf"/>
</dbReference>
<feature type="transmembrane region" description="Helical" evidence="9">
    <location>
        <begin position="430"/>
        <end position="451"/>
    </location>
</feature>
<feature type="transmembrane region" description="Helical" evidence="9">
    <location>
        <begin position="113"/>
        <end position="131"/>
    </location>
</feature>
<evidence type="ECO:0000256" key="5">
    <source>
        <dbReference type="ARBA" id="ARBA00022741"/>
    </source>
</evidence>
<dbReference type="InterPro" id="IPR011712">
    <property type="entry name" value="Sig_transdc_His_kin_sub3_dim/P"/>
</dbReference>
<proteinExistence type="predicted"/>
<dbReference type="PANTHER" id="PTHR24421:SF10">
    <property type="entry name" value="NITRATE_NITRITE SENSOR PROTEIN NARQ"/>
    <property type="match status" value="1"/>
</dbReference>
<evidence type="ECO:0000256" key="3">
    <source>
        <dbReference type="ARBA" id="ARBA00022553"/>
    </source>
</evidence>
<accession>A0A401W0N5</accession>
<dbReference type="GO" id="GO:0046983">
    <property type="term" value="F:protein dimerization activity"/>
    <property type="evidence" value="ECO:0007669"/>
    <property type="project" value="InterPro"/>
</dbReference>
<dbReference type="GO" id="GO:0016020">
    <property type="term" value="C:membrane"/>
    <property type="evidence" value="ECO:0007669"/>
    <property type="project" value="InterPro"/>
</dbReference>
<keyword evidence="13" id="KW-1185">Reference proteome</keyword>
<feature type="transmembrane region" description="Helical" evidence="9">
    <location>
        <begin position="89"/>
        <end position="106"/>
    </location>
</feature>
<evidence type="ECO:0000259" key="11">
    <source>
        <dbReference type="Pfam" id="PF07730"/>
    </source>
</evidence>
<keyword evidence="7" id="KW-0067">ATP-binding</keyword>
<keyword evidence="9" id="KW-0472">Membrane</keyword>
<keyword evidence="5" id="KW-0547">Nucleotide-binding</keyword>
<dbReference type="GO" id="GO:0005524">
    <property type="term" value="F:ATP binding"/>
    <property type="evidence" value="ECO:0007669"/>
    <property type="project" value="UniProtKB-KW"/>
</dbReference>
<dbReference type="EMBL" id="BHZD01000001">
    <property type="protein sequence ID" value="GCD42899.1"/>
    <property type="molecule type" value="Genomic_DNA"/>
</dbReference>
<evidence type="ECO:0000259" key="10">
    <source>
        <dbReference type="Pfam" id="PF02518"/>
    </source>
</evidence>
<evidence type="ECO:0000256" key="9">
    <source>
        <dbReference type="SAM" id="Phobius"/>
    </source>
</evidence>
<evidence type="ECO:0000256" key="6">
    <source>
        <dbReference type="ARBA" id="ARBA00022777"/>
    </source>
</evidence>
<dbReference type="Pfam" id="PF02518">
    <property type="entry name" value="HATPase_c"/>
    <property type="match status" value="1"/>
</dbReference>
<dbReference type="Pfam" id="PF07730">
    <property type="entry name" value="HisKA_3"/>
    <property type="match status" value="1"/>
</dbReference>
<sequence>MLTRLTRFAPPAAERPRWAARSLDVCLWLALAVPLTAAFDGVPEVRTWTAAFGVPLLAAAVAVRRKWPLVALAVPVALGLVTSRDLFTFEYTAALAVLAYLAGVRLERARAPLWFFAGVAAVSLPLSAVLVRNMWPWFTAVLTLLFNIVLPWLLGRYRRQYAALVRSGWQLAERLEHEQQAVADRTRLRERARIAGDMHDSLGHELALLTLRAGALEVDPRLAPDQRAAVGELRAAAGTAAEHLRDVIGVLRTDDRAEPSRVPADDSVEALVARARSAGLTVSLRRDGAVETVEGTMPVMGGRAVYRVVQEGLTNAAKHAPGAPVDVRLTGDGRRLEVTVTNAAPPPGTAPVPGGGPDGSGLVGLDERVRLAGGELRAGPTPEGGFEVAARLPTTGRAPVRGPGDHAPWTRSQRELAAARQQVRRRLVQTVTVPAALFTALLLLMGVFALISPSWSVLDRGTYDRVRTGDARETVEARLPFFSMDVPPDGTPEPPPGHTCRYYYTRPYADDVAYQLCFADGRLASKGVVHRRDRPSPG</sequence>
<keyword evidence="8" id="KW-0902">Two-component regulatory system</keyword>
<gene>
    <name evidence="12" type="ORF">GKJPGBOP_02574</name>
</gene>
<feature type="domain" description="Signal transduction histidine kinase subgroup 3 dimerisation and phosphoacceptor" evidence="11">
    <location>
        <begin position="190"/>
        <end position="255"/>
    </location>
</feature>
<feature type="transmembrane region" description="Helical" evidence="9">
    <location>
        <begin position="137"/>
        <end position="154"/>
    </location>
</feature>
<keyword evidence="9" id="KW-1133">Transmembrane helix</keyword>
<dbReference type="Gene3D" id="3.30.565.10">
    <property type="entry name" value="Histidine kinase-like ATPase, C-terminal domain"/>
    <property type="match status" value="1"/>
</dbReference>
<dbReference type="InterPro" id="IPR050482">
    <property type="entry name" value="Sensor_HK_TwoCompSys"/>
</dbReference>